<dbReference type="EMBL" id="PNIN01000039">
    <property type="protein sequence ID" value="PMP71537.1"/>
    <property type="molecule type" value="Genomic_DNA"/>
</dbReference>
<reference evidence="1 2" key="1">
    <citation type="submission" date="2018-01" db="EMBL/GenBank/DDBJ databases">
        <title>Metagenomic assembled genomes from two thermal pools in the Uzon Caldera, Kamchatka, Russia.</title>
        <authorList>
            <person name="Wilkins L."/>
            <person name="Ettinger C."/>
        </authorList>
    </citation>
    <scope>NUCLEOTIDE SEQUENCE [LARGE SCALE GENOMIC DNA]</scope>
    <source>
        <strain evidence="1">ZAV-05</strain>
    </source>
</reference>
<dbReference type="Gene3D" id="3.40.50.10610">
    <property type="entry name" value="ABC-type transport auxiliary lipoprotein component"/>
    <property type="match status" value="1"/>
</dbReference>
<gene>
    <name evidence="1" type="ORF">C0187_03905</name>
</gene>
<evidence type="ECO:0000313" key="2">
    <source>
        <dbReference type="Proteomes" id="UP000242881"/>
    </source>
</evidence>
<evidence type="ECO:0000313" key="1">
    <source>
        <dbReference type="EMBL" id="PMP71537.1"/>
    </source>
</evidence>
<dbReference type="Pfam" id="PF13036">
    <property type="entry name" value="LpoB"/>
    <property type="match status" value="1"/>
</dbReference>
<protein>
    <recommendedName>
        <fullName evidence="3">Penicillin-binding protein activator LpoB</fullName>
    </recommendedName>
</protein>
<organism evidence="1 2">
    <name type="scientific">Calditerrivibrio nitroreducens</name>
    <dbReference type="NCBI Taxonomy" id="477976"/>
    <lineage>
        <taxon>Bacteria</taxon>
        <taxon>Pseudomonadati</taxon>
        <taxon>Deferribacterota</taxon>
        <taxon>Deferribacteres</taxon>
        <taxon>Deferribacterales</taxon>
        <taxon>Calditerrivibrionaceae</taxon>
    </lineage>
</organism>
<dbReference type="InterPro" id="IPR014094">
    <property type="entry name" value="LpoB"/>
</dbReference>
<dbReference type="Proteomes" id="UP000242881">
    <property type="component" value="Unassembled WGS sequence"/>
</dbReference>
<sequence length="209" mass="23433">MGVTMRNLLLILLLFLVACAESINKVNVSDNFKIQNSATLAILNFKTTGLPANIGEKVAEKFSVEIVQTKKFKIIDRSNINKIFEEIGFQGNLDTLGGLDEKSKIKIRQLGAQYFMSGAVFSFEEKRRYDDNLVLYSKVHITAKIINIETGEVVWGAERMKDSKAINAGDRKPKSMMKVEIAAKSADKLLDEIVSEMTDNILKQLKNNK</sequence>
<dbReference type="PROSITE" id="PS51257">
    <property type="entry name" value="PROKAR_LIPOPROTEIN"/>
    <property type="match status" value="1"/>
</dbReference>
<evidence type="ECO:0008006" key="3">
    <source>
        <dbReference type="Google" id="ProtNLM"/>
    </source>
</evidence>
<accession>A0A2J6WMA5</accession>
<name>A0A2J6WMA5_9BACT</name>
<dbReference type="AlphaFoldDB" id="A0A2J6WMA5"/>
<proteinExistence type="predicted"/>
<comment type="caution">
    <text evidence="1">The sequence shown here is derived from an EMBL/GenBank/DDBJ whole genome shotgun (WGS) entry which is preliminary data.</text>
</comment>